<dbReference type="EMBL" id="CAXDID020000243">
    <property type="protein sequence ID" value="CAL6063029.1"/>
    <property type="molecule type" value="Genomic_DNA"/>
</dbReference>
<evidence type="ECO:0000313" key="3">
    <source>
        <dbReference type="EMBL" id="CAI9961233.1"/>
    </source>
</evidence>
<name>A0AA86QWS3_9EUKA</name>
<gene>
    <name evidence="3" type="ORF">HINF_LOCUS48878</name>
    <name evidence="4" type="ORF">HINF_LOCUS50594</name>
</gene>
<dbReference type="Proteomes" id="UP001642409">
    <property type="component" value="Unassembled WGS sequence"/>
</dbReference>
<feature type="coiled-coil region" evidence="1">
    <location>
        <begin position="2"/>
        <end position="137"/>
    </location>
</feature>
<comment type="caution">
    <text evidence="3">The sequence shown here is derived from an EMBL/GenBank/DDBJ whole genome shotgun (WGS) entry which is preliminary data.</text>
</comment>
<accession>A0AA86QWS3</accession>
<dbReference type="EMBL" id="CATOUU010000938">
    <property type="protein sequence ID" value="CAI9961233.1"/>
    <property type="molecule type" value="Genomic_DNA"/>
</dbReference>
<reference evidence="3" key="1">
    <citation type="submission" date="2023-06" db="EMBL/GenBank/DDBJ databases">
        <authorList>
            <person name="Kurt Z."/>
        </authorList>
    </citation>
    <scope>NUCLEOTIDE SEQUENCE</scope>
</reference>
<protein>
    <submittedName>
        <fullName evidence="4">Hypothetical_protein</fullName>
    </submittedName>
</protein>
<sequence length="393" mass="45721">MQIQVQQQVLKMQRRIQQLELDLQTSETSRNDLIELLKKRQTSNTLFTDGNQTSRQVTVLNAAVQDLKEKLEISQRQHEQTLNVNKQLASQLNAYQVQLKQMVENSKKLVEGNQQLKRNLEEANQKFFKALNDYNEEKLLTNQLVDMQNDIVVENEQQKNLNTQLSMENMRFRSDNERLNNEVAELKQALRPQTTKNQQNNILSPKDSKTEQLALDDLKPRNPSNKDQQNEIQNGQQNHNLRPQQKIFNQVTLEQPKSVQSPKSFESIQTQVRNDSPKSSLTQNKINQQSNEQQTYTDNQITKQDPKNPNSAQNTQSKLISQIHTVLNKDTTQSDKSIQQLLSKFEKLQKSQTESMRISIAPDVNLSQRERETIEEELKLMDELANEMKMLVM</sequence>
<evidence type="ECO:0000256" key="2">
    <source>
        <dbReference type="SAM" id="MobiDB-lite"/>
    </source>
</evidence>
<evidence type="ECO:0000313" key="4">
    <source>
        <dbReference type="EMBL" id="CAL6063029.1"/>
    </source>
</evidence>
<organism evidence="3">
    <name type="scientific">Hexamita inflata</name>
    <dbReference type="NCBI Taxonomy" id="28002"/>
    <lineage>
        <taxon>Eukaryota</taxon>
        <taxon>Metamonada</taxon>
        <taxon>Diplomonadida</taxon>
        <taxon>Hexamitidae</taxon>
        <taxon>Hexamitinae</taxon>
        <taxon>Hexamita</taxon>
    </lineage>
</organism>
<dbReference type="AlphaFoldDB" id="A0AA86QWS3"/>
<feature type="compositionally biased region" description="Polar residues" evidence="2">
    <location>
        <begin position="222"/>
        <end position="241"/>
    </location>
</feature>
<evidence type="ECO:0000256" key="1">
    <source>
        <dbReference type="SAM" id="Coils"/>
    </source>
</evidence>
<keyword evidence="5" id="KW-1185">Reference proteome</keyword>
<evidence type="ECO:0000313" key="5">
    <source>
        <dbReference type="Proteomes" id="UP001642409"/>
    </source>
</evidence>
<feature type="region of interest" description="Disordered" evidence="2">
    <location>
        <begin position="217"/>
        <end position="241"/>
    </location>
</feature>
<reference evidence="4 5" key="2">
    <citation type="submission" date="2024-07" db="EMBL/GenBank/DDBJ databases">
        <authorList>
            <person name="Akdeniz Z."/>
        </authorList>
    </citation>
    <scope>NUCLEOTIDE SEQUENCE [LARGE SCALE GENOMIC DNA]</scope>
</reference>
<keyword evidence="1" id="KW-0175">Coiled coil</keyword>
<feature type="coiled-coil region" evidence="1">
    <location>
        <begin position="162"/>
        <end position="196"/>
    </location>
</feature>
<feature type="region of interest" description="Disordered" evidence="2">
    <location>
        <begin position="254"/>
        <end position="315"/>
    </location>
</feature>
<proteinExistence type="predicted"/>